<feature type="short sequence motif" description="'HIGH' region" evidence="8">
    <location>
        <begin position="50"/>
        <end position="60"/>
    </location>
</feature>
<evidence type="ECO:0000313" key="12">
    <source>
        <dbReference type="EMBL" id="QHC56990.1"/>
    </source>
</evidence>
<dbReference type="AlphaFoldDB" id="A0AAE6V7H6"/>
<evidence type="ECO:0000256" key="2">
    <source>
        <dbReference type="ARBA" id="ARBA00022598"/>
    </source>
</evidence>
<dbReference type="GO" id="GO:0004832">
    <property type="term" value="F:valine-tRNA ligase activity"/>
    <property type="evidence" value="ECO:0007669"/>
    <property type="project" value="UniProtKB-UniRule"/>
</dbReference>
<dbReference type="EC" id="6.1.1.9" evidence="8"/>
<name>A0AAE6V7H6_9MICO</name>
<evidence type="ECO:0000256" key="1">
    <source>
        <dbReference type="ARBA" id="ARBA00022490"/>
    </source>
</evidence>
<evidence type="ECO:0000256" key="8">
    <source>
        <dbReference type="HAMAP-Rule" id="MF_02005"/>
    </source>
</evidence>
<dbReference type="PROSITE" id="PS00178">
    <property type="entry name" value="AA_TRNA_LIGASE_I"/>
    <property type="match status" value="1"/>
</dbReference>
<dbReference type="GO" id="GO:0005524">
    <property type="term" value="F:ATP binding"/>
    <property type="evidence" value="ECO:0007669"/>
    <property type="project" value="UniProtKB-UniRule"/>
</dbReference>
<evidence type="ECO:0000256" key="6">
    <source>
        <dbReference type="ARBA" id="ARBA00023146"/>
    </source>
</evidence>
<dbReference type="InterPro" id="IPR014729">
    <property type="entry name" value="Rossmann-like_a/b/a_fold"/>
</dbReference>
<evidence type="ECO:0000256" key="4">
    <source>
        <dbReference type="ARBA" id="ARBA00022840"/>
    </source>
</evidence>
<keyword evidence="6 8" id="KW-0030">Aminoacyl-tRNA synthetase</keyword>
<keyword evidence="1 8" id="KW-0963">Cytoplasm</keyword>
<dbReference type="Proteomes" id="UP000465031">
    <property type="component" value="Chromosome"/>
</dbReference>
<dbReference type="Pfam" id="PF08264">
    <property type="entry name" value="Anticodon_1"/>
    <property type="match status" value="1"/>
</dbReference>
<evidence type="ECO:0000259" key="11">
    <source>
        <dbReference type="Pfam" id="PF08264"/>
    </source>
</evidence>
<dbReference type="SUPFAM" id="SSF50677">
    <property type="entry name" value="ValRS/IleRS/LeuRS editing domain"/>
    <property type="match status" value="1"/>
</dbReference>
<dbReference type="KEGG" id="rte:GSU10_07855"/>
<dbReference type="EMBL" id="CP047186">
    <property type="protein sequence ID" value="QHC56990.1"/>
    <property type="molecule type" value="Genomic_DNA"/>
</dbReference>
<dbReference type="HAMAP" id="MF_02005">
    <property type="entry name" value="Val_tRNA_synth_type2"/>
    <property type="match status" value="1"/>
</dbReference>
<keyword evidence="4 8" id="KW-0067">ATP-binding</keyword>
<keyword evidence="3 8" id="KW-0547">Nucleotide-binding</keyword>
<comment type="subcellular location">
    <subcellularLocation>
        <location evidence="8">Cytoplasm</location>
    </subcellularLocation>
</comment>
<dbReference type="InterPro" id="IPR022874">
    <property type="entry name" value="Valine-tRNA_ligase_type_2"/>
</dbReference>
<keyword evidence="5 8" id="KW-0648">Protein biosynthesis</keyword>
<reference evidence="13" key="1">
    <citation type="submission" date="2019-12" db="EMBL/GenBank/DDBJ databases">
        <title>Complete and draft genome sequences of new strains and members of some known species of the genus Rathayibacter isolated from plants.</title>
        <authorList>
            <person name="Tarlachkov S.V."/>
            <person name="Starodumova I.P."/>
            <person name="Dorofeeva L.V."/>
            <person name="Prisyazhnaya N.V."/>
            <person name="Leyn S."/>
            <person name="Zlamal J."/>
            <person name="Elan M."/>
            <person name="Osterman A.L."/>
            <person name="Nadler S."/>
            <person name="Subbotin S.A."/>
            <person name="Evtushenko L.I."/>
        </authorList>
    </citation>
    <scope>NUCLEOTIDE SEQUENCE [LARGE SCALE GENOMIC DNA]</scope>
    <source>
        <strain evidence="13">VKM Ac-2761</strain>
    </source>
</reference>
<dbReference type="Gene3D" id="3.40.50.620">
    <property type="entry name" value="HUPs"/>
    <property type="match status" value="2"/>
</dbReference>
<dbReference type="SUPFAM" id="SSF52374">
    <property type="entry name" value="Nucleotidylyl transferase"/>
    <property type="match status" value="1"/>
</dbReference>
<feature type="region of interest" description="Disordered" evidence="9">
    <location>
        <begin position="479"/>
        <end position="498"/>
    </location>
</feature>
<feature type="binding site" evidence="8">
    <location>
        <position position="591"/>
    </location>
    <ligand>
        <name>ATP</name>
        <dbReference type="ChEBI" id="CHEBI:30616"/>
    </ligand>
</feature>
<dbReference type="NCBIfam" id="NF009687">
    <property type="entry name" value="PRK13208.1"/>
    <property type="match status" value="1"/>
</dbReference>
<comment type="domain">
    <text evidence="8">ValRS has two distinct active sites: one for aminoacylation and one for editing. The misactivated threonine is translocated from the active site to the editing site.</text>
</comment>
<dbReference type="NCBIfam" id="NF000540">
    <property type="entry name" value="alt_ValS"/>
    <property type="match status" value="1"/>
</dbReference>
<dbReference type="GO" id="GO:0005829">
    <property type="term" value="C:cytosol"/>
    <property type="evidence" value="ECO:0007669"/>
    <property type="project" value="TreeGrafter"/>
</dbReference>
<dbReference type="InterPro" id="IPR009080">
    <property type="entry name" value="tRNAsynth_Ia_anticodon-bd"/>
</dbReference>
<evidence type="ECO:0000256" key="3">
    <source>
        <dbReference type="ARBA" id="ARBA00022741"/>
    </source>
</evidence>
<keyword evidence="2 8" id="KW-0436">Ligase</keyword>
<feature type="domain" description="Aminoacyl-tRNA synthetase class Ia" evidence="10">
    <location>
        <begin position="131"/>
        <end position="626"/>
    </location>
</feature>
<feature type="domain" description="Methionyl/Valyl/Leucyl/Isoleucyl-tRNA synthetase anticodon-binding" evidence="11">
    <location>
        <begin position="668"/>
        <end position="803"/>
    </location>
</feature>
<dbReference type="PANTHER" id="PTHR11946">
    <property type="entry name" value="VALYL-TRNA SYNTHETASES"/>
    <property type="match status" value="1"/>
</dbReference>
<dbReference type="Pfam" id="PF00133">
    <property type="entry name" value="tRNA-synt_1"/>
    <property type="match status" value="2"/>
</dbReference>
<comment type="function">
    <text evidence="8">Catalyzes the attachment of valine to tRNA(Val). As ValRS can inadvertently accommodate and process structurally similar amino acids such as threonine, to avoid such errors, it has a 'posttransfer' editing activity that hydrolyzes mischarged Thr-tRNA(Val) in a tRNA-dependent manner.</text>
</comment>
<comment type="subunit">
    <text evidence="8">Monomer.</text>
</comment>
<dbReference type="PRINTS" id="PR00986">
    <property type="entry name" value="TRNASYNTHVAL"/>
</dbReference>
<dbReference type="CDD" id="cd07962">
    <property type="entry name" value="Anticodon_Ia_Val"/>
    <property type="match status" value="1"/>
</dbReference>
<gene>
    <name evidence="8 12" type="primary">valS</name>
    <name evidence="12" type="ORF">GSU10_07855</name>
</gene>
<dbReference type="InterPro" id="IPR009008">
    <property type="entry name" value="Val/Leu/Ile-tRNA-synth_edit"/>
</dbReference>
<feature type="short sequence motif" description="'KMSKS' region" evidence="8">
    <location>
        <begin position="588"/>
        <end position="592"/>
    </location>
</feature>
<evidence type="ECO:0000256" key="7">
    <source>
        <dbReference type="ARBA" id="ARBA00047552"/>
    </source>
</evidence>
<organism evidence="12 13">
    <name type="scientific">Rathayibacter tanaceti</name>
    <dbReference type="NCBI Taxonomy" id="1671680"/>
    <lineage>
        <taxon>Bacteria</taxon>
        <taxon>Bacillati</taxon>
        <taxon>Actinomycetota</taxon>
        <taxon>Actinomycetes</taxon>
        <taxon>Micrococcales</taxon>
        <taxon>Microbacteriaceae</taxon>
        <taxon>Rathayibacter</taxon>
    </lineage>
</organism>
<dbReference type="InterPro" id="IPR013155">
    <property type="entry name" value="M/V/L/I-tRNA-synth_anticd-bd"/>
</dbReference>
<accession>A0AAE6V7H6</accession>
<dbReference type="GO" id="GO:0002161">
    <property type="term" value="F:aminoacyl-tRNA deacylase activity"/>
    <property type="evidence" value="ECO:0007669"/>
    <property type="project" value="InterPro"/>
</dbReference>
<dbReference type="InterPro" id="IPR002300">
    <property type="entry name" value="aa-tRNA-synth_Ia"/>
</dbReference>
<dbReference type="PANTHER" id="PTHR11946:SF93">
    <property type="entry name" value="VALINE--TRNA LIGASE, CHLOROPLASTIC_MITOCHONDRIAL 2"/>
    <property type="match status" value="1"/>
</dbReference>
<dbReference type="RefSeq" id="WP_132504437.1">
    <property type="nucleotide sequence ID" value="NZ_CP047186.1"/>
</dbReference>
<dbReference type="InterPro" id="IPR033705">
    <property type="entry name" value="Anticodon_Ia_Val"/>
</dbReference>
<protein>
    <recommendedName>
        <fullName evidence="8">Valine--tRNA ligase</fullName>
        <ecNumber evidence="8">6.1.1.9</ecNumber>
    </recommendedName>
    <alternativeName>
        <fullName evidence="8">Valyl-tRNA synthetase</fullName>
        <shortName evidence="8">ValRS</shortName>
    </alternativeName>
</protein>
<dbReference type="Gene3D" id="1.10.730.10">
    <property type="entry name" value="Isoleucyl-tRNA Synthetase, Domain 1"/>
    <property type="match status" value="1"/>
</dbReference>
<sequence>MNHADRLPAKPALEGLESTWGLRWQTDGTYRFDRTGLTREHVYSIDTPPPTASGSLHIGHVFSYTHTDVVARFQRMSGKHVFYPMGWDDNGLPTERRVQNYYGVRCDPTLPYDPGFTPPFEGGDTKSSRAADQKPISRRNFIELCERLTVEDEKQFEDVWRTLGLSVDWSQSYRTIGDESQAASQRAFLRNLARGEAYQAQAPTLWDITFRTAVAQAELEDKDQPGAYHRLGFHRDGAEDVFIETTRPELLPACVALVAHPDDERYQALFGTTVRTPLFDVEVPVLAHHLAQKDKGSGIAMICTFGDITDVVWWRELDLPNRAIIGFDGRLVSEAPAVITSPAGREAYSQLAGKTVFSAKQAVVALLTESGEMVGDPRPITHQVKFFEKGDKPLEIVSTRQWYITNGARDAALSERLLELGRDVRFVPEFMRVRYENWVNGLSGDWLISRQRFFGVPIPVWYPLDGDGNPVFDSPIVPDEAALPVDPSSDPAPGYSEDQRGVAGGFQGELDVMDTWATSSLTPQLAGGWERDDELWQLVAPYDLRPQGQDIIRTWLFSTLLRSQLEDGRAPWRTATVSGFIVDPDRKKMSKSKGNVVTPAAMLEQHGSDAVRYWAASSRLGTDAAFDPQNPTQIKIGRRLAIKILNAAKFIHGFPLAESAGVADPLDLSMLATLDTVIAEATSALENYDHARALETIEAFFWTFCDDYLELVKERAYGEDGVSAAAALHRALDALQRLFAPFLPFATEETWSWSHDDSVHLRPWPTVAGLGGDPAVLAAASTVLTAVRRAKTDAKASQKTPARSAVVTAPAPLVASLRLAAGDLAAVGRIAQLEFAEGDELTVSVELETEA</sequence>
<feature type="domain" description="Aminoacyl-tRNA synthetase class Ia" evidence="10">
    <location>
        <begin position="23"/>
        <end position="104"/>
    </location>
</feature>
<evidence type="ECO:0000313" key="13">
    <source>
        <dbReference type="Proteomes" id="UP000465031"/>
    </source>
</evidence>
<evidence type="ECO:0000256" key="5">
    <source>
        <dbReference type="ARBA" id="ARBA00022917"/>
    </source>
</evidence>
<dbReference type="InterPro" id="IPR001412">
    <property type="entry name" value="aa-tRNA-synth_I_CS"/>
</dbReference>
<comment type="catalytic activity">
    <reaction evidence="7 8">
        <text>tRNA(Val) + L-valine + ATP = L-valyl-tRNA(Val) + AMP + diphosphate</text>
        <dbReference type="Rhea" id="RHEA:10704"/>
        <dbReference type="Rhea" id="RHEA-COMP:9672"/>
        <dbReference type="Rhea" id="RHEA-COMP:9708"/>
        <dbReference type="ChEBI" id="CHEBI:30616"/>
        <dbReference type="ChEBI" id="CHEBI:33019"/>
        <dbReference type="ChEBI" id="CHEBI:57762"/>
        <dbReference type="ChEBI" id="CHEBI:78442"/>
        <dbReference type="ChEBI" id="CHEBI:78537"/>
        <dbReference type="ChEBI" id="CHEBI:456215"/>
        <dbReference type="EC" id="6.1.1.9"/>
    </reaction>
</comment>
<evidence type="ECO:0000256" key="9">
    <source>
        <dbReference type="SAM" id="MobiDB-lite"/>
    </source>
</evidence>
<dbReference type="GO" id="GO:0006438">
    <property type="term" value="P:valyl-tRNA aminoacylation"/>
    <property type="evidence" value="ECO:0007669"/>
    <property type="project" value="UniProtKB-UniRule"/>
</dbReference>
<proteinExistence type="inferred from homology"/>
<comment type="similarity">
    <text evidence="8">Belongs to the class-I aminoacyl-tRNA synthetase family. ValS type 2 subfamily.</text>
</comment>
<dbReference type="InterPro" id="IPR002303">
    <property type="entry name" value="Valyl-tRNA_ligase"/>
</dbReference>
<dbReference type="SUPFAM" id="SSF47323">
    <property type="entry name" value="Anticodon-binding domain of a subclass of class I aminoacyl-tRNA synthetases"/>
    <property type="match status" value="1"/>
</dbReference>
<evidence type="ECO:0000259" key="10">
    <source>
        <dbReference type="Pfam" id="PF00133"/>
    </source>
</evidence>
<dbReference type="InterPro" id="IPR048044">
    <property type="entry name" value="Valyl-tRNA_ligase_actino"/>
</dbReference>